<dbReference type="SUPFAM" id="SSF53474">
    <property type="entry name" value="alpha/beta-Hydrolases"/>
    <property type="match status" value="1"/>
</dbReference>
<name>A0ABS0T4E1_9CAUL</name>
<dbReference type="InterPro" id="IPR014756">
    <property type="entry name" value="Ig_E-set"/>
</dbReference>
<feature type="signal peptide" evidence="2">
    <location>
        <begin position="1"/>
        <end position="25"/>
    </location>
</feature>
<dbReference type="InterPro" id="IPR000801">
    <property type="entry name" value="Esterase-like"/>
</dbReference>
<evidence type="ECO:0000256" key="2">
    <source>
        <dbReference type="SAM" id="SignalP"/>
    </source>
</evidence>
<keyword evidence="2" id="KW-0732">Signal</keyword>
<dbReference type="PANTHER" id="PTHR48098:SF1">
    <property type="entry name" value="DIACYLGLYCEROL ACYLTRANSFERASE_MYCOLYLTRANSFERASE AG85A"/>
    <property type="match status" value="1"/>
</dbReference>
<dbReference type="PANTHER" id="PTHR48098">
    <property type="entry name" value="ENTEROCHELIN ESTERASE-RELATED"/>
    <property type="match status" value="1"/>
</dbReference>
<comment type="caution">
    <text evidence="4">The sequence shown here is derived from an EMBL/GenBank/DDBJ whole genome shotgun (WGS) entry which is preliminary data.</text>
</comment>
<dbReference type="Proteomes" id="UP000639859">
    <property type="component" value="Unassembled WGS sequence"/>
</dbReference>
<reference evidence="4 5" key="1">
    <citation type="submission" date="2020-11" db="EMBL/GenBank/DDBJ databases">
        <title>genome sequence of strain KACC 18849.</title>
        <authorList>
            <person name="Gao J."/>
            <person name="Zhang X."/>
        </authorList>
    </citation>
    <scope>NUCLEOTIDE SEQUENCE [LARGE SCALE GENOMIC DNA]</scope>
    <source>
        <strain evidence="4 5">KACC 18849</strain>
    </source>
</reference>
<dbReference type="RefSeq" id="WP_198578638.1">
    <property type="nucleotide sequence ID" value="NZ_JADWOX010000026.1"/>
</dbReference>
<dbReference type="Gene3D" id="2.60.40.10">
    <property type="entry name" value="Immunoglobulins"/>
    <property type="match status" value="1"/>
</dbReference>
<feature type="domain" description="Glycoside hydrolase family 13 N-terminal" evidence="3">
    <location>
        <begin position="52"/>
        <end position="111"/>
    </location>
</feature>
<dbReference type="Pfam" id="PF00756">
    <property type="entry name" value="Esterase"/>
    <property type="match status" value="1"/>
</dbReference>
<proteinExistence type="predicted"/>
<evidence type="ECO:0000256" key="1">
    <source>
        <dbReference type="SAM" id="MobiDB-lite"/>
    </source>
</evidence>
<dbReference type="InterPro" id="IPR050583">
    <property type="entry name" value="Mycobacterial_A85_antigen"/>
</dbReference>
<dbReference type="Gene3D" id="3.40.50.1820">
    <property type="entry name" value="alpha/beta hydrolase"/>
    <property type="match status" value="1"/>
</dbReference>
<feature type="compositionally biased region" description="Pro residues" evidence="1">
    <location>
        <begin position="29"/>
        <end position="39"/>
    </location>
</feature>
<evidence type="ECO:0000313" key="4">
    <source>
        <dbReference type="EMBL" id="MBI1686755.1"/>
    </source>
</evidence>
<gene>
    <name evidence="4" type="ORF">I4Q42_24065</name>
</gene>
<accession>A0ABS0T4E1</accession>
<dbReference type="EMBL" id="JADWOX010000026">
    <property type="protein sequence ID" value="MBI1686755.1"/>
    <property type="molecule type" value="Genomic_DNA"/>
</dbReference>
<dbReference type="InterPro" id="IPR029058">
    <property type="entry name" value="AB_hydrolase_fold"/>
</dbReference>
<protein>
    <submittedName>
        <fullName evidence="4">Esterase</fullName>
    </submittedName>
</protein>
<dbReference type="Pfam" id="PF02922">
    <property type="entry name" value="CBM_48"/>
    <property type="match status" value="1"/>
</dbReference>
<dbReference type="InterPro" id="IPR013783">
    <property type="entry name" value="Ig-like_fold"/>
</dbReference>
<dbReference type="InterPro" id="IPR004193">
    <property type="entry name" value="Glyco_hydro_13_N"/>
</dbReference>
<organism evidence="4 5">
    <name type="scientific">Caulobacter hibisci</name>
    <dbReference type="NCBI Taxonomy" id="2035993"/>
    <lineage>
        <taxon>Bacteria</taxon>
        <taxon>Pseudomonadati</taxon>
        <taxon>Pseudomonadota</taxon>
        <taxon>Alphaproteobacteria</taxon>
        <taxon>Caulobacterales</taxon>
        <taxon>Caulobacteraceae</taxon>
        <taxon>Caulobacter</taxon>
    </lineage>
</organism>
<evidence type="ECO:0000259" key="3">
    <source>
        <dbReference type="Pfam" id="PF02922"/>
    </source>
</evidence>
<dbReference type="CDD" id="cd11294">
    <property type="entry name" value="E_set_Esterase_like_N"/>
    <property type="match status" value="1"/>
</dbReference>
<feature type="chain" id="PRO_5045566099" evidence="2">
    <location>
        <begin position="26"/>
        <end position="385"/>
    </location>
</feature>
<feature type="region of interest" description="Disordered" evidence="1">
    <location>
        <begin position="22"/>
        <end position="44"/>
    </location>
</feature>
<evidence type="ECO:0000313" key="5">
    <source>
        <dbReference type="Proteomes" id="UP000639859"/>
    </source>
</evidence>
<dbReference type="SUPFAM" id="SSF81296">
    <property type="entry name" value="E set domains"/>
    <property type="match status" value="1"/>
</dbReference>
<sequence>MNQTLARTLAATLVATTLLTGAAQAQPPTARPPGMPAPTPNDRLVSPEVAADRRVTFRLYAPDARTVAVTGEFLAWGGPSLALAKGADGVWTGTSDALPAGAYRYAFLMDGVQVVDPRNPATSASLTQAKSLLVVSDDDFAADRPSVPHGAIARVRYASPALGVERQMQVYTPPGYGRDGKTYPVLYLLHGGGDADDSWPTVGRAGFILDNLIAEKKAPPMIVVMPAGAVKPTGQPMTWDAGQDPFTADLLGAVMPYVEANYRVSKAPGQTALAGLSMGGIQTLNIGLTHTERFRWIGVFSSGWFPGDLKAFEDHHGADLGAKAARLKLFYYSNGETDIALPQAKKAFEMFDRHGVRVETYEFPGGHEWSVWRASLHDFAQKLFR</sequence>
<keyword evidence="5" id="KW-1185">Reference proteome</keyword>